<accession>D7D8Q7</accession>
<evidence type="ECO:0000256" key="3">
    <source>
        <dbReference type="ARBA" id="ARBA00022692"/>
    </source>
</evidence>
<dbReference type="Pfam" id="PF04389">
    <property type="entry name" value="Peptidase_M28"/>
    <property type="match status" value="1"/>
</dbReference>
<keyword evidence="2" id="KW-1003">Cell membrane</keyword>
<keyword evidence="5 7" id="KW-0472">Membrane</keyword>
<evidence type="ECO:0000256" key="4">
    <source>
        <dbReference type="ARBA" id="ARBA00022989"/>
    </source>
</evidence>
<feature type="transmembrane region" description="Helical" evidence="7">
    <location>
        <begin position="1231"/>
        <end position="1250"/>
    </location>
</feature>
<dbReference type="InterPro" id="IPR003838">
    <property type="entry name" value="ABC3_permease_C"/>
</dbReference>
<dbReference type="GO" id="GO:0005886">
    <property type="term" value="C:plasma membrane"/>
    <property type="evidence" value="ECO:0007669"/>
    <property type="project" value="UniProtKB-SubCell"/>
</dbReference>
<keyword evidence="4 7" id="KW-1133">Transmembrane helix</keyword>
<dbReference type="STRING" id="591019.Shell_1049"/>
<reference evidence="10 11" key="2">
    <citation type="journal article" date="2011" name="Stand. Genomic Sci.">
        <title>Complete genome sequence of Staphylothermus hellenicus P8.</title>
        <authorList>
            <person name="Anderson I."/>
            <person name="Wirth R."/>
            <person name="Lucas S."/>
            <person name="Copeland A."/>
            <person name="Lapidus A."/>
            <person name="Cheng J.F."/>
            <person name="Goodwin L."/>
            <person name="Pitluck S."/>
            <person name="Davenport K."/>
            <person name="Detter J.C."/>
            <person name="Han C."/>
            <person name="Tapia R."/>
            <person name="Land M."/>
            <person name="Hauser L."/>
            <person name="Pati A."/>
            <person name="Mikhailova N."/>
            <person name="Woyke T."/>
            <person name="Klenk H.P."/>
            <person name="Kyrpides N."/>
            <person name="Ivanova N."/>
        </authorList>
    </citation>
    <scope>NUCLEOTIDE SEQUENCE [LARGE SCALE GENOMIC DNA]</scope>
    <source>
        <strain evidence="11">DSM 12710 / JCM 10830 / BK20S6-10-b1 / P8</strain>
    </source>
</reference>
<evidence type="ECO:0000256" key="5">
    <source>
        <dbReference type="ARBA" id="ARBA00023136"/>
    </source>
</evidence>
<proteinExistence type="inferred from homology"/>
<feature type="transmembrane region" description="Helical" evidence="7">
    <location>
        <begin position="1256"/>
        <end position="1278"/>
    </location>
</feature>
<feature type="domain" description="Peptidase M28" evidence="9">
    <location>
        <begin position="250"/>
        <end position="347"/>
    </location>
</feature>
<evidence type="ECO:0000259" key="8">
    <source>
        <dbReference type="Pfam" id="PF02687"/>
    </source>
</evidence>
<dbReference type="OrthoDB" id="373561at2157"/>
<dbReference type="Pfam" id="PF02687">
    <property type="entry name" value="FtsX"/>
    <property type="match status" value="1"/>
</dbReference>
<dbReference type="Gene3D" id="3.40.630.10">
    <property type="entry name" value="Zn peptidases"/>
    <property type="match status" value="1"/>
</dbReference>
<name>D7D8Q7_STAHD</name>
<feature type="transmembrane region" description="Helical" evidence="7">
    <location>
        <begin position="815"/>
        <end position="833"/>
    </location>
</feature>
<dbReference type="PANTHER" id="PTHR30572">
    <property type="entry name" value="MEMBRANE COMPONENT OF TRANSPORTER-RELATED"/>
    <property type="match status" value="1"/>
</dbReference>
<dbReference type="KEGG" id="shc:Shell_1049"/>
<dbReference type="HOGENOM" id="CLU_240525_0_0_2"/>
<sequence length="1476" mass="165348">MKKTIFIYLFFLIIVSLFASINYTGAYSVSSNNNFLNDPVFDVFNKNININLTATNTSAKLNHYLNLFAGIHDRLTGHRGYFEATRILYNLIKNITVNVVLDNYTVVIPVDEGSYLKVDNRTIKVYPIWPSGGVPVNAICKGKIIVADSINDLNGVDLHGSIVLISYSNDWRWLWLLDPHLGVKAILFYEDNIVNSQNYDKYLDTPVDLPIGYISTRMLKEEYGLTLSDLNGKRGYLELRSKWVEVNVSNIVAYVPGQNHDYRIVLGAHYDSWSPVVGFAPGATDALAPIYLLMYAEKLVNKTPQYDTIIVWFSGYYEGLEGQRHFVDKYIFNKQKLSFGNISIVINPAKTLFIGLDLNYRSKYIAPTSIGYFYTAQAVGITRGPINYYAGFISNVFDLNRLEQSVSNKLGKDLGSAIRQLFSYSRDPNTWWALFPGPYWLDTEPFWSSGLAAFTLKSAFAEKGAKGTPIDYFDKINSENIVLQYNLLDIILDQIYSKNPQQLRDAISAGFSPNAPTRISTSPRNEMFANLIGQVMVWNPKLGQRVNLKKANLSRALVIISAGSRTQTSSPWNLRIVRFTDDEGYFTVEGLPTSRSTGLTITALVLSDNGNVVALNVMGTVSRGSSVSISQPVLGSKQAPWEVWIIKFKGNITVNMVVDPLSYQIPIEGGSIGCRIVRTDTMAEPDYYYIGIDETGFLVAYLYKDLNYSLVFGPDPVFYVIENVRIGHKYSLYDALSSTINIVDRRLEKLSSYKIRNPAAEEFVTRGATALSNATKSLSTYNYTAYRAYTLEGLTLAYNGYQLTKSAYLDVENTATLFSVLLVLFAFIMGLYFRKPGSSPFSVIGKTLVVTAIPGIIFYFIHPALHLTANAIMTIIGFIMIILVIPALLVLLGDFNKALKEIRRKIVGVHEVERSKLVAGYMSFSYGVEYMKKRRLRTLLTIITLIVVVISVVLFTSMTSYVAPKPVALSGFEPIRPQGFLLQRETIDRNLPMGSQLYDLVKVIIGKDAVVRYWAVGSTYLFLYDDPSKYYPINSITAVEPEEDVISNISKIIVKGRWFNSSDQYVAIIPATAINDTNGVIDVNKTIVIAGVRFRIIGAYDDRRILEIRELDGQTITPVIGFPRARTVRTIFIPAKIAEINPWLNKGLSFYLAQISIKTGIDPFILGRDIVFILPSTDTYAYSPSHGVAKYSKMIALSGAGFNYVVAPIIIASVSILGVLLGSIYERKREIFIYAALGLSPSQIGLMFIAEALAYALIATVVGYVTGILITTSAATFMPEIFRPNYSSEYVVLAIAATFISVLAATIYPVFKASKMALPSLRRKWEFPTKPKGDEWVIPMPFKITSYKELIGSLYYVYEYISGFTSPDIGNFVIEKISIGKTTMNGKNVVVLGGVVRLKPWHAGVKQEFQIRALEVNPNEWEISIYLKRLSGNTRLWIRSNKFFIDALRKQLLLWRTITLDEKKQYIAKAESIIKV</sequence>
<evidence type="ECO:0000256" key="6">
    <source>
        <dbReference type="ARBA" id="ARBA00038076"/>
    </source>
</evidence>
<dbReference type="SUPFAM" id="SSF53187">
    <property type="entry name" value="Zn-dependent exopeptidases"/>
    <property type="match status" value="1"/>
</dbReference>
<evidence type="ECO:0000259" key="9">
    <source>
        <dbReference type="Pfam" id="PF04389"/>
    </source>
</evidence>
<feature type="transmembrane region" description="Helical" evidence="7">
    <location>
        <begin position="1290"/>
        <end position="1311"/>
    </location>
</feature>
<dbReference type="EMBL" id="CP002051">
    <property type="protein sequence ID" value="ADI32153.1"/>
    <property type="molecule type" value="Genomic_DNA"/>
</dbReference>
<dbReference type="eggNOG" id="arCOG02960">
    <property type="taxonomic scope" value="Archaea"/>
</dbReference>
<comment type="similarity">
    <text evidence="6">Belongs to the ABC-4 integral membrane protein family.</text>
</comment>
<keyword evidence="3 7" id="KW-0812">Transmembrane</keyword>
<dbReference type="GO" id="GO:0022857">
    <property type="term" value="F:transmembrane transporter activity"/>
    <property type="evidence" value="ECO:0007669"/>
    <property type="project" value="TreeGrafter"/>
</dbReference>
<feature type="transmembrane region" description="Helical" evidence="7">
    <location>
        <begin position="939"/>
        <end position="963"/>
    </location>
</feature>
<comment type="subcellular location">
    <subcellularLocation>
        <location evidence="1">Cell membrane</location>
        <topology evidence="1">Multi-pass membrane protein</topology>
    </subcellularLocation>
</comment>
<protein>
    <recommendedName>
        <fullName evidence="12">FtsX-like permease family protein</fullName>
    </recommendedName>
</protein>
<feature type="transmembrane region" description="Helical" evidence="7">
    <location>
        <begin position="845"/>
        <end position="865"/>
    </location>
</feature>
<evidence type="ECO:0008006" key="12">
    <source>
        <dbReference type="Google" id="ProtNLM"/>
    </source>
</evidence>
<feature type="transmembrane region" description="Helical" evidence="7">
    <location>
        <begin position="871"/>
        <end position="895"/>
    </location>
</feature>
<dbReference type="InterPro" id="IPR050250">
    <property type="entry name" value="Macrolide_Exporter_MacB"/>
</dbReference>
<dbReference type="InterPro" id="IPR007484">
    <property type="entry name" value="Peptidase_M28"/>
</dbReference>
<dbReference type="RefSeq" id="WP_013143351.1">
    <property type="nucleotide sequence ID" value="NC_014205.1"/>
</dbReference>
<dbReference type="eggNOG" id="arCOG02312">
    <property type="taxonomic scope" value="Archaea"/>
</dbReference>
<evidence type="ECO:0000256" key="1">
    <source>
        <dbReference type="ARBA" id="ARBA00004651"/>
    </source>
</evidence>
<evidence type="ECO:0000256" key="2">
    <source>
        <dbReference type="ARBA" id="ARBA00022475"/>
    </source>
</evidence>
<evidence type="ECO:0000256" key="7">
    <source>
        <dbReference type="SAM" id="Phobius"/>
    </source>
</evidence>
<organism evidence="10 11">
    <name type="scientific">Staphylothermus hellenicus (strain DSM 12710 / JCM 10830 / BK20S6-10-b1 / P8)</name>
    <dbReference type="NCBI Taxonomy" id="591019"/>
    <lineage>
        <taxon>Archaea</taxon>
        <taxon>Thermoproteota</taxon>
        <taxon>Thermoprotei</taxon>
        <taxon>Desulfurococcales</taxon>
        <taxon>Desulfurococcaceae</taxon>
        <taxon>Staphylothermus</taxon>
    </lineage>
</organism>
<dbReference type="PANTHER" id="PTHR30572:SF4">
    <property type="entry name" value="ABC TRANSPORTER PERMEASE YTRF"/>
    <property type="match status" value="1"/>
</dbReference>
<evidence type="ECO:0000313" key="11">
    <source>
        <dbReference type="Proteomes" id="UP000002573"/>
    </source>
</evidence>
<feature type="transmembrane region" description="Helical" evidence="7">
    <location>
        <begin position="1202"/>
        <end position="1224"/>
    </location>
</feature>
<evidence type="ECO:0000313" key="10">
    <source>
        <dbReference type="EMBL" id="ADI32153.1"/>
    </source>
</evidence>
<dbReference type="GeneID" id="9234338"/>
<gene>
    <name evidence="10" type="ordered locus">Shell_1049</name>
</gene>
<keyword evidence="11" id="KW-1185">Reference proteome</keyword>
<reference evidence="11" key="1">
    <citation type="submission" date="2010-05" db="EMBL/GenBank/DDBJ databases">
        <title>Complete sequence of Staphylothermus hellenicus DSM 12710.</title>
        <authorList>
            <consortium name="US DOE Joint Genome Institute"/>
            <person name="Lucas S."/>
            <person name="Copeland A."/>
            <person name="Lapidus A."/>
            <person name="Cheng J.-F."/>
            <person name="Bruce D."/>
            <person name="Goodwin L."/>
            <person name="Pitluck S."/>
            <person name="Davenport K."/>
            <person name="Detter J.C."/>
            <person name="Han C."/>
            <person name="Tapia R."/>
            <person name="Larimer F."/>
            <person name="Land M."/>
            <person name="Hauser L."/>
            <person name="Kyrpides N."/>
            <person name="Mikhailova N."/>
            <person name="Anderson I.J."/>
            <person name="Woyke T."/>
        </authorList>
    </citation>
    <scope>NUCLEOTIDE SEQUENCE [LARGE SCALE GENOMIC DNA]</scope>
    <source>
        <strain evidence="11">DSM 12710 / JCM 10830 / BK20S6-10-b1 / P8</strain>
    </source>
</reference>
<feature type="domain" description="ABC3 transporter permease C-terminal" evidence="8">
    <location>
        <begin position="1209"/>
        <end position="1316"/>
    </location>
</feature>
<dbReference type="Proteomes" id="UP000002573">
    <property type="component" value="Chromosome"/>
</dbReference>